<gene>
    <name evidence="2" type="ORF">E5676_scaffold602G001790</name>
    <name evidence="1" type="ORF">E6C27_scaffold943G00080</name>
</gene>
<dbReference type="SUPFAM" id="SSF55666">
    <property type="entry name" value="Ribonuclease PH domain 2-like"/>
    <property type="match status" value="1"/>
</dbReference>
<dbReference type="GO" id="GO:0009570">
    <property type="term" value="C:chloroplast stroma"/>
    <property type="evidence" value="ECO:0007669"/>
    <property type="project" value="TreeGrafter"/>
</dbReference>
<dbReference type="GO" id="GO:0003723">
    <property type="term" value="F:RNA binding"/>
    <property type="evidence" value="ECO:0007669"/>
    <property type="project" value="InterPro"/>
</dbReference>
<protein>
    <submittedName>
        <fullName evidence="1 2">Polyribonucleotide nucleotidyltransferase 1</fullName>
    </submittedName>
</protein>
<dbReference type="GO" id="GO:0004654">
    <property type="term" value="F:polyribonucleotide nucleotidyltransferase activity"/>
    <property type="evidence" value="ECO:0007669"/>
    <property type="project" value="InterPro"/>
</dbReference>
<dbReference type="AlphaFoldDB" id="A0A5D3BRW0"/>
<evidence type="ECO:0000313" key="3">
    <source>
        <dbReference type="Proteomes" id="UP000321393"/>
    </source>
</evidence>
<evidence type="ECO:0000313" key="2">
    <source>
        <dbReference type="EMBL" id="TYK00986.1"/>
    </source>
</evidence>
<dbReference type="GO" id="GO:0005739">
    <property type="term" value="C:mitochondrion"/>
    <property type="evidence" value="ECO:0007669"/>
    <property type="project" value="TreeGrafter"/>
</dbReference>
<dbReference type="OrthoDB" id="1712416at2759"/>
<proteinExistence type="predicted"/>
<dbReference type="EMBL" id="SSTD01016371">
    <property type="protein sequence ID" value="TYK00986.1"/>
    <property type="molecule type" value="Genomic_DNA"/>
</dbReference>
<sequence>MMVEVPPRTVMQHLLLLPRDTTPRMQWDWFLVQRIWGDGTPLILFDITESEDASRDMEFKLASNKMGITAFQMDIKVGGITILIMRGAPASKV</sequence>
<dbReference type="GO" id="GO:0000175">
    <property type="term" value="F:3'-5'-RNA exonuclease activity"/>
    <property type="evidence" value="ECO:0007669"/>
    <property type="project" value="TreeGrafter"/>
</dbReference>
<dbReference type="STRING" id="1194695.A0A5D3BRW0"/>
<dbReference type="InterPro" id="IPR036345">
    <property type="entry name" value="ExoRNase_PH_dom2_sf"/>
</dbReference>
<dbReference type="PANTHER" id="PTHR11252">
    <property type="entry name" value="POLYRIBONUCLEOTIDE NUCLEOTIDYLTRANSFERASE"/>
    <property type="match status" value="1"/>
</dbReference>
<accession>A0A5D3BRW0</accession>
<keyword evidence="2" id="KW-0808">Transferase</keyword>
<evidence type="ECO:0000313" key="4">
    <source>
        <dbReference type="Proteomes" id="UP000321947"/>
    </source>
</evidence>
<dbReference type="GO" id="GO:0000958">
    <property type="term" value="P:mitochondrial mRNA catabolic process"/>
    <property type="evidence" value="ECO:0007669"/>
    <property type="project" value="TreeGrafter"/>
</dbReference>
<dbReference type="InterPro" id="IPR027408">
    <property type="entry name" value="PNPase/RNase_PH_dom_sf"/>
</dbReference>
<dbReference type="GO" id="GO:0005829">
    <property type="term" value="C:cytosol"/>
    <property type="evidence" value="ECO:0007669"/>
    <property type="project" value="TreeGrafter"/>
</dbReference>
<dbReference type="GO" id="GO:0000965">
    <property type="term" value="P:mitochondrial RNA 3'-end processing"/>
    <property type="evidence" value="ECO:0007669"/>
    <property type="project" value="TreeGrafter"/>
</dbReference>
<name>A0A5D3BRW0_CUCMM</name>
<evidence type="ECO:0000313" key="1">
    <source>
        <dbReference type="EMBL" id="KAA0042400.1"/>
    </source>
</evidence>
<dbReference type="EMBL" id="SSTE01016095">
    <property type="protein sequence ID" value="KAA0042400.1"/>
    <property type="molecule type" value="Genomic_DNA"/>
</dbReference>
<comment type="caution">
    <text evidence="2">The sequence shown here is derived from an EMBL/GenBank/DDBJ whole genome shotgun (WGS) entry which is preliminary data.</text>
</comment>
<dbReference type="Gene3D" id="3.30.230.70">
    <property type="entry name" value="GHMP Kinase, N-terminal domain"/>
    <property type="match status" value="1"/>
</dbReference>
<organism evidence="2 4">
    <name type="scientific">Cucumis melo var. makuwa</name>
    <name type="common">Oriental melon</name>
    <dbReference type="NCBI Taxonomy" id="1194695"/>
    <lineage>
        <taxon>Eukaryota</taxon>
        <taxon>Viridiplantae</taxon>
        <taxon>Streptophyta</taxon>
        <taxon>Embryophyta</taxon>
        <taxon>Tracheophyta</taxon>
        <taxon>Spermatophyta</taxon>
        <taxon>Magnoliopsida</taxon>
        <taxon>eudicotyledons</taxon>
        <taxon>Gunneridae</taxon>
        <taxon>Pentapetalae</taxon>
        <taxon>rosids</taxon>
        <taxon>fabids</taxon>
        <taxon>Cucurbitales</taxon>
        <taxon>Cucurbitaceae</taxon>
        <taxon>Benincaseae</taxon>
        <taxon>Cucumis</taxon>
    </lineage>
</organism>
<dbReference type="Proteomes" id="UP000321947">
    <property type="component" value="Unassembled WGS sequence"/>
</dbReference>
<dbReference type="InterPro" id="IPR012162">
    <property type="entry name" value="PNPase"/>
</dbReference>
<dbReference type="Proteomes" id="UP000321393">
    <property type="component" value="Unassembled WGS sequence"/>
</dbReference>
<dbReference type="PANTHER" id="PTHR11252:SF0">
    <property type="entry name" value="POLYRIBONUCLEOTIDE NUCLEOTIDYLTRANSFERASE 1, MITOCHONDRIAL"/>
    <property type="match status" value="1"/>
</dbReference>
<reference evidence="3 4" key="1">
    <citation type="submission" date="2019-08" db="EMBL/GenBank/DDBJ databases">
        <title>Draft genome sequences of two oriental melons (Cucumis melo L. var makuwa).</title>
        <authorList>
            <person name="Kwon S.-Y."/>
        </authorList>
    </citation>
    <scope>NUCLEOTIDE SEQUENCE [LARGE SCALE GENOMIC DNA]</scope>
    <source>
        <strain evidence="4">cv. Chang Bougi</strain>
        <strain evidence="3">cv. SW 3</strain>
        <tissue evidence="2">Leaf</tissue>
    </source>
</reference>